<dbReference type="EMBL" id="FMSP01000018">
    <property type="protein sequence ID" value="SCV73575.1"/>
    <property type="molecule type" value="Genomic_DNA"/>
</dbReference>
<reference evidence="3" key="1">
    <citation type="submission" date="2016-09" db="EMBL/GenBank/DDBJ databases">
        <authorList>
            <person name="Jeantristanb JTB J.-T."/>
            <person name="Ricardo R."/>
        </authorList>
    </citation>
    <scope>NUCLEOTIDE SEQUENCE [LARGE SCALE GENOMIC DNA]</scope>
</reference>
<protein>
    <submittedName>
        <fullName evidence="2">BQ2448_7501 protein</fullName>
    </submittedName>
</protein>
<organism evidence="2 3">
    <name type="scientific">Microbotryum intermedium</name>
    <dbReference type="NCBI Taxonomy" id="269621"/>
    <lineage>
        <taxon>Eukaryota</taxon>
        <taxon>Fungi</taxon>
        <taxon>Dikarya</taxon>
        <taxon>Basidiomycota</taxon>
        <taxon>Pucciniomycotina</taxon>
        <taxon>Microbotryomycetes</taxon>
        <taxon>Microbotryales</taxon>
        <taxon>Microbotryaceae</taxon>
        <taxon>Microbotryum</taxon>
    </lineage>
</organism>
<name>A0A238FKA0_9BASI</name>
<evidence type="ECO:0000313" key="2">
    <source>
        <dbReference type="EMBL" id="SCV73575.1"/>
    </source>
</evidence>
<dbReference type="OrthoDB" id="2540514at2759"/>
<accession>A0A238FKA0</accession>
<sequence length="204" mass="22682">MCTGLNRPGIAYNRAHHLSCSPAAQASTPSVCAVVDDPAKLSVSNLLSLYPLQPGLHDSRAFSKQYECLAKRFEHESTIADIYARAQYPAAPTVPCTPDKNPQGDGSESSKLSQPYTIARLRRVNQRLNKTERFEALTRPRERRHFLGVFKYRVRNIQGARARSILCDTLGVVSILDLDYTALPPDRARPPSTARSPSDVVEKY</sequence>
<feature type="region of interest" description="Disordered" evidence="1">
    <location>
        <begin position="183"/>
        <end position="204"/>
    </location>
</feature>
<dbReference type="AlphaFoldDB" id="A0A238FKA0"/>
<dbReference type="Proteomes" id="UP000198372">
    <property type="component" value="Unassembled WGS sequence"/>
</dbReference>
<feature type="region of interest" description="Disordered" evidence="1">
    <location>
        <begin position="93"/>
        <end position="115"/>
    </location>
</feature>
<evidence type="ECO:0000313" key="3">
    <source>
        <dbReference type="Proteomes" id="UP000198372"/>
    </source>
</evidence>
<gene>
    <name evidence="2" type="ORF">BQ2448_7501</name>
</gene>
<dbReference type="STRING" id="269621.A0A238FKA0"/>
<proteinExistence type="predicted"/>
<evidence type="ECO:0000256" key="1">
    <source>
        <dbReference type="SAM" id="MobiDB-lite"/>
    </source>
</evidence>
<feature type="compositionally biased region" description="Polar residues" evidence="1">
    <location>
        <begin position="104"/>
        <end position="115"/>
    </location>
</feature>
<keyword evidence="3" id="KW-1185">Reference proteome</keyword>